<evidence type="ECO:0000313" key="1">
    <source>
        <dbReference type="EMBL" id="ORE15999.1"/>
    </source>
</evidence>
<sequence>MGVPASTVKIELTAMALPKVGHPISLSMRMRLIEGGDIRAQDLSKMEEVAAVTPIEYIDRNFRDIVLTLRSSSRNDSLHQGHDLEQYFQRIYQTHAAYVFTNSVLMFHHGTYWRH</sequence>
<reference evidence="1 2" key="1">
    <citation type="journal article" date="2016" name="Proc. Natl. Acad. Sci. U.S.A.">
        <title>Lipid metabolic changes in an early divergent fungus govern the establishment of a mutualistic symbiosis with endobacteria.</title>
        <authorList>
            <person name="Lastovetsky O.A."/>
            <person name="Gaspar M.L."/>
            <person name="Mondo S.J."/>
            <person name="LaButti K.M."/>
            <person name="Sandor L."/>
            <person name="Grigoriev I.V."/>
            <person name="Henry S.A."/>
            <person name="Pawlowska T.E."/>
        </authorList>
    </citation>
    <scope>NUCLEOTIDE SEQUENCE [LARGE SCALE GENOMIC DNA]</scope>
    <source>
        <strain evidence="1 2">ATCC 11559</strain>
    </source>
</reference>
<dbReference type="AlphaFoldDB" id="A0A1X0RVG8"/>
<accession>A0A1X0RVG8</accession>
<name>A0A1X0RVG8_RHIZD</name>
<dbReference type="Proteomes" id="UP000242381">
    <property type="component" value="Unassembled WGS sequence"/>
</dbReference>
<gene>
    <name evidence="1" type="ORF">BCV71DRAFT_237055</name>
</gene>
<proteinExistence type="predicted"/>
<protein>
    <submittedName>
        <fullName evidence="1">Uncharacterized protein</fullName>
    </submittedName>
</protein>
<organism evidence="1 2">
    <name type="scientific">Rhizopus microsporus</name>
    <dbReference type="NCBI Taxonomy" id="58291"/>
    <lineage>
        <taxon>Eukaryota</taxon>
        <taxon>Fungi</taxon>
        <taxon>Fungi incertae sedis</taxon>
        <taxon>Mucoromycota</taxon>
        <taxon>Mucoromycotina</taxon>
        <taxon>Mucoromycetes</taxon>
        <taxon>Mucorales</taxon>
        <taxon>Mucorineae</taxon>
        <taxon>Rhizopodaceae</taxon>
        <taxon>Rhizopus</taxon>
    </lineage>
</organism>
<dbReference type="VEuPathDB" id="FungiDB:BCV72DRAFT_320500"/>
<dbReference type="EMBL" id="KV921401">
    <property type="protein sequence ID" value="ORE15999.1"/>
    <property type="molecule type" value="Genomic_DNA"/>
</dbReference>
<evidence type="ECO:0000313" key="2">
    <source>
        <dbReference type="Proteomes" id="UP000242381"/>
    </source>
</evidence>